<dbReference type="Gene3D" id="3.30.420.10">
    <property type="entry name" value="Ribonuclease H-like superfamily/Ribonuclease H"/>
    <property type="match status" value="1"/>
</dbReference>
<dbReference type="InterPro" id="IPR001098">
    <property type="entry name" value="DNA-dir_DNA_pol_A_palm_dom"/>
</dbReference>
<dbReference type="SMART" id="SM00482">
    <property type="entry name" value="POLAc"/>
    <property type="match status" value="1"/>
</dbReference>
<dbReference type="GO" id="GO:0003677">
    <property type="term" value="F:DNA binding"/>
    <property type="evidence" value="ECO:0007669"/>
    <property type="project" value="InterPro"/>
</dbReference>
<evidence type="ECO:0000313" key="5">
    <source>
        <dbReference type="Proteomes" id="UP000224246"/>
    </source>
</evidence>
<dbReference type="InterPro" id="IPR043502">
    <property type="entry name" value="DNA/RNA_pol_sf"/>
</dbReference>
<dbReference type="Gene3D" id="1.10.150.20">
    <property type="entry name" value="5' to 3' exonuclease, C-terminal subdomain"/>
    <property type="match status" value="1"/>
</dbReference>
<gene>
    <name evidence="4" type="ORF">CPT_Murica203</name>
</gene>
<dbReference type="Gene3D" id="3.30.70.370">
    <property type="match status" value="1"/>
</dbReference>
<keyword evidence="1" id="KW-1194">Viral DNA replication</keyword>
<proteinExistence type="predicted"/>
<dbReference type="SUPFAM" id="SSF53098">
    <property type="entry name" value="Ribonuclease H-like"/>
    <property type="match status" value="1"/>
</dbReference>
<dbReference type="GO" id="GO:0039693">
    <property type="term" value="P:viral DNA genome replication"/>
    <property type="evidence" value="ECO:0007669"/>
    <property type="project" value="UniProtKB-KW"/>
</dbReference>
<evidence type="ECO:0000256" key="1">
    <source>
        <dbReference type="ARBA" id="ARBA00023109"/>
    </source>
</evidence>
<evidence type="ECO:0000259" key="3">
    <source>
        <dbReference type="SMART" id="SM00482"/>
    </source>
</evidence>
<dbReference type="GO" id="GO:0003887">
    <property type="term" value="F:DNA-directed DNA polymerase activity"/>
    <property type="evidence" value="ECO:0007669"/>
    <property type="project" value="InterPro"/>
</dbReference>
<name>A0A0K1LQ73_9CAUD</name>
<dbReference type="InterPro" id="IPR036397">
    <property type="entry name" value="RNaseH_sf"/>
</dbReference>
<keyword evidence="5" id="KW-1185">Reference proteome</keyword>
<keyword evidence="1" id="KW-0235">DNA replication</keyword>
<feature type="domain" description="DNA-directed DNA polymerase family A palm" evidence="3">
    <location>
        <begin position="621"/>
        <end position="819"/>
    </location>
</feature>
<dbReference type="SUPFAM" id="SSF56672">
    <property type="entry name" value="DNA/RNA polymerases"/>
    <property type="match status" value="1"/>
</dbReference>
<dbReference type="EMBL" id="KT001917">
    <property type="protein sequence ID" value="AKU44295.1"/>
    <property type="molecule type" value="Genomic_DNA"/>
</dbReference>
<dbReference type="GO" id="GO:0006260">
    <property type="term" value="P:DNA replication"/>
    <property type="evidence" value="ECO:0007669"/>
    <property type="project" value="InterPro"/>
</dbReference>
<sequence length="925" mass="106683">MSMWSFDFESSGLLEDPDLYYHCGLFKELNKNRFMLFLPLNDRTHYSEEDIEKAKNFILAKKTLHKDFEVRIADFSELEGWLTGNSDWSPTALNCHNCYSYDFMLMERLSGIHFDMFRDPKCMGTINDHQVNLFDTLAMSRILWPDRPLPKGCPDSVFNPVTKKMQPVGPHGLMAWGYALGNQKVQIDDWRDLPLWKYVDRVFEDVIIQELLWKELVAESKGVFYGKSDMQNFMYDPAKEKPKGFKKITWKNALRRGMLQHFLMELQARQGVYFDIDGAIALRDRCDAWMKEIADRVEPQLPLKELSMSQRPKFPEKPFNQDGTISNNGWKWLKDKLGYPVDMSALEFKAPPKRAFTSTGDVSKMGIKWCEEMGCKDPDKMADFLRGYIKGTSTPQPLPKELMDQAISDLQQKRMPDCKIPMKISNQDDIKRYLISAGWLPTMWRTKDVTKDSKKKALPDADVDARVYAYMDELLESEYCDLIINFWNKTDAKFQTTVHKFRSFPNSERIKKEVFGKIRRKARALITSPQLKDTFGHLCPNLEKLNGEMAKDIVLWLSLRNRRSVLDPIKEDKVDTGLLNHPRLKIDHKLPAKSSGLTNTSRQKHSICANMPKPSPKVVMGKEMRSLWGVPPGYFEIGIDGSNLEQLIGAWGAFEFDNGLYYDVVSNGDAHQNNAEAYTKVAGREVSRNDGKPITYGVMYGAQKDKVADMLDISPELGQRVIDALWDANPGLKGRKEDLEKFWEATGKKFIYSFDGHAIWTRSKHSLLNAYQQNGGASLCDLVGILMHHQMVKRGWYDEGVRRIIYYHDEYQLQVPDTPKYKTVYTFDTIEELEAFKAEQEAKLHVFDGHKYKKARKDENGNEVVDRDGNTVYDPILNDDGKLELIWSPVGEMVVHCFWQASKMMGVPFQITGEYLCGRNWGDCH</sequence>
<dbReference type="InterPro" id="IPR012337">
    <property type="entry name" value="RNaseH-like_sf"/>
</dbReference>
<reference evidence="4 5" key="1">
    <citation type="journal article" date="2015" name="Genome Announc.">
        <title>Complete Genome Sequence of Enterotoxigenic Escherichia coli Myophage Murica.</title>
        <authorList>
            <person name="Wilder J.N."/>
            <person name="Lancaster J.C."/>
            <person name="Cahill J.L."/>
            <person name="Rasche E.S."/>
            <person name="Kuty Everett G.F."/>
        </authorList>
    </citation>
    <scope>NUCLEOTIDE SEQUENCE [LARGE SCALE GENOMIC DNA]</scope>
</reference>
<evidence type="ECO:0000256" key="2">
    <source>
        <dbReference type="SAM" id="MobiDB-lite"/>
    </source>
</evidence>
<feature type="region of interest" description="Disordered" evidence="2">
    <location>
        <begin position="592"/>
        <end position="614"/>
    </location>
</feature>
<organism evidence="4 5">
    <name type="scientific">Escherichia phage Murica</name>
    <dbReference type="NCBI Taxonomy" id="1675606"/>
    <lineage>
        <taxon>Viruses</taxon>
        <taxon>Duplodnaviria</taxon>
        <taxon>Heunggongvirae</taxon>
        <taxon>Uroviricota</taxon>
        <taxon>Caudoviricetes</taxon>
        <taxon>Vequintavirinae</taxon>
        <taxon>Vequintavirus</taxon>
        <taxon>Vequintavirus murica</taxon>
    </lineage>
</organism>
<accession>A0A0K1LQ73</accession>
<evidence type="ECO:0000313" key="4">
    <source>
        <dbReference type="EMBL" id="AKU44295.1"/>
    </source>
</evidence>
<protein>
    <submittedName>
        <fullName evidence="4">DNA polymerase</fullName>
    </submittedName>
</protein>
<dbReference type="Proteomes" id="UP000224246">
    <property type="component" value="Segment"/>
</dbReference>